<dbReference type="InterPro" id="IPR002071">
    <property type="entry name" value="Thermonucl_AS"/>
</dbReference>
<dbReference type="EMBL" id="JABAIM010000002">
    <property type="protein sequence ID" value="NLR75506.1"/>
    <property type="molecule type" value="Genomic_DNA"/>
</dbReference>
<comment type="caution">
    <text evidence="4">The sequence shown here is derived from an EMBL/GenBank/DDBJ whole genome shotgun (WGS) entry which is preliminary data.</text>
</comment>
<keyword evidence="5" id="KW-1185">Reference proteome</keyword>
<feature type="domain" description="TNase-like" evidence="3">
    <location>
        <begin position="51"/>
        <end position="179"/>
    </location>
</feature>
<dbReference type="InterPro" id="IPR035437">
    <property type="entry name" value="SNase_OB-fold_sf"/>
</dbReference>
<dbReference type="SMART" id="SM00318">
    <property type="entry name" value="SNc"/>
    <property type="match status" value="1"/>
</dbReference>
<dbReference type="InterPro" id="IPR016071">
    <property type="entry name" value="Staphylococal_nuclease_OB-fold"/>
</dbReference>
<dbReference type="Proteomes" id="UP000587991">
    <property type="component" value="Unassembled WGS sequence"/>
</dbReference>
<proteinExistence type="predicted"/>
<dbReference type="PROSITE" id="PS01284">
    <property type="entry name" value="TNASE_2"/>
    <property type="match status" value="1"/>
</dbReference>
<sequence length="197" mass="22201">MRRQSILSAVMRLLNARSGIARLMAMVALLLALWAGWQWQGRGGQQRAAAGEIVGTVVGVSDGDTLTVLDADHQRYKVRLAFIDAPEKSQPYGMRAKQALSDLVYQQQVRVKVVEQDRYGRNVGQVWLGEQDVNFRQVQQGMAWHYQQYARKGQSGEEFSRYESAQSEAQGQGSGLWADRSAEPPWQYRRNQRDGAG</sequence>
<gene>
    <name evidence="4" type="ORF">HF682_10080</name>
</gene>
<keyword evidence="2" id="KW-0812">Transmembrane</keyword>
<dbReference type="Gene3D" id="2.40.50.90">
    <property type="match status" value="1"/>
</dbReference>
<evidence type="ECO:0000256" key="2">
    <source>
        <dbReference type="SAM" id="Phobius"/>
    </source>
</evidence>
<accession>A0A847SDI9</accession>
<evidence type="ECO:0000313" key="5">
    <source>
        <dbReference type="Proteomes" id="UP000587991"/>
    </source>
</evidence>
<dbReference type="SUPFAM" id="SSF50199">
    <property type="entry name" value="Staphylococcal nuclease"/>
    <property type="match status" value="1"/>
</dbReference>
<dbReference type="PROSITE" id="PS01123">
    <property type="entry name" value="TNASE_1"/>
    <property type="match status" value="1"/>
</dbReference>
<organism evidence="4 5">
    <name type="scientific">Leeia aquatica</name>
    <dbReference type="NCBI Taxonomy" id="2725557"/>
    <lineage>
        <taxon>Bacteria</taxon>
        <taxon>Pseudomonadati</taxon>
        <taxon>Pseudomonadota</taxon>
        <taxon>Betaproteobacteria</taxon>
        <taxon>Neisseriales</taxon>
        <taxon>Leeiaceae</taxon>
        <taxon>Leeia</taxon>
    </lineage>
</organism>
<evidence type="ECO:0000259" key="3">
    <source>
        <dbReference type="PROSITE" id="PS50830"/>
    </source>
</evidence>
<dbReference type="GO" id="GO:0004518">
    <property type="term" value="F:nuclease activity"/>
    <property type="evidence" value="ECO:0007669"/>
    <property type="project" value="InterPro"/>
</dbReference>
<dbReference type="Pfam" id="PF00565">
    <property type="entry name" value="SNase"/>
    <property type="match status" value="1"/>
</dbReference>
<reference evidence="4 5" key="1">
    <citation type="submission" date="2020-04" db="EMBL/GenBank/DDBJ databases">
        <title>Draft genome of Leeia sp. IMCC25680.</title>
        <authorList>
            <person name="Song J."/>
            <person name="Cho J.-C."/>
        </authorList>
    </citation>
    <scope>NUCLEOTIDE SEQUENCE [LARGE SCALE GENOMIC DNA]</scope>
    <source>
        <strain evidence="4 5">IMCC25680</strain>
    </source>
</reference>
<evidence type="ECO:0000313" key="4">
    <source>
        <dbReference type="EMBL" id="NLR75506.1"/>
    </source>
</evidence>
<keyword evidence="2" id="KW-0472">Membrane</keyword>
<keyword evidence="2" id="KW-1133">Transmembrane helix</keyword>
<dbReference type="PROSITE" id="PS50830">
    <property type="entry name" value="TNASE_3"/>
    <property type="match status" value="1"/>
</dbReference>
<feature type="transmembrane region" description="Helical" evidence="2">
    <location>
        <begin position="20"/>
        <end position="37"/>
    </location>
</feature>
<dbReference type="PANTHER" id="PTHR12302">
    <property type="entry name" value="EBNA2 BINDING PROTEIN P100"/>
    <property type="match status" value="1"/>
</dbReference>
<dbReference type="GO" id="GO:0003676">
    <property type="term" value="F:nucleic acid binding"/>
    <property type="evidence" value="ECO:0007669"/>
    <property type="project" value="InterPro"/>
</dbReference>
<feature type="region of interest" description="Disordered" evidence="1">
    <location>
        <begin position="157"/>
        <end position="197"/>
    </location>
</feature>
<dbReference type="PANTHER" id="PTHR12302:SF26">
    <property type="entry name" value="BLR1266 PROTEIN"/>
    <property type="match status" value="1"/>
</dbReference>
<protein>
    <submittedName>
        <fullName evidence="4">Thermonuclease family protein</fullName>
    </submittedName>
</protein>
<dbReference type="AlphaFoldDB" id="A0A847SDI9"/>
<name>A0A847SDI9_9NEIS</name>
<evidence type="ECO:0000256" key="1">
    <source>
        <dbReference type="SAM" id="MobiDB-lite"/>
    </source>
</evidence>